<proteinExistence type="predicted"/>
<name>A0A091W301_OPIHO</name>
<gene>
    <name evidence="2" type="ORF">N306_03694</name>
</gene>
<dbReference type="Proteomes" id="UP000053605">
    <property type="component" value="Unassembled WGS sequence"/>
</dbReference>
<dbReference type="EMBL" id="KK734675">
    <property type="protein sequence ID" value="KFR10007.1"/>
    <property type="molecule type" value="Genomic_DNA"/>
</dbReference>
<evidence type="ECO:0000256" key="1">
    <source>
        <dbReference type="SAM" id="Coils"/>
    </source>
</evidence>
<feature type="non-terminal residue" evidence="2">
    <location>
        <position position="1"/>
    </location>
</feature>
<feature type="non-terminal residue" evidence="2">
    <location>
        <position position="688"/>
    </location>
</feature>
<keyword evidence="1" id="KW-0175">Coiled coil</keyword>
<evidence type="ECO:0000313" key="3">
    <source>
        <dbReference type="Proteomes" id="UP000053605"/>
    </source>
</evidence>
<reference evidence="2 3" key="1">
    <citation type="submission" date="2014-04" db="EMBL/GenBank/DDBJ databases">
        <title>Genome evolution of avian class.</title>
        <authorList>
            <person name="Zhang G."/>
            <person name="Li C."/>
        </authorList>
    </citation>
    <scope>NUCLEOTIDE SEQUENCE [LARGE SCALE GENOMIC DNA]</scope>
    <source>
        <strain evidence="2">BGI_N306</strain>
    </source>
</reference>
<dbReference type="STRING" id="30419.A0A091W301"/>
<accession>A0A091W301</accession>
<dbReference type="PANTHER" id="PTHR18863:SF4">
    <property type="entry name" value="COILED-COIL DOMAIN-CONTAINING PROTEIN 170"/>
    <property type="match status" value="1"/>
</dbReference>
<dbReference type="PANTHER" id="PTHR18863">
    <property type="entry name" value="TSEC-2-RELATED"/>
    <property type="match status" value="1"/>
</dbReference>
<organism evidence="2 3">
    <name type="scientific">Opisthocomus hoazin</name>
    <name type="common">Hoatzin</name>
    <name type="synonym">Phasianus hoazin</name>
    <dbReference type="NCBI Taxonomy" id="30419"/>
    <lineage>
        <taxon>Eukaryota</taxon>
        <taxon>Metazoa</taxon>
        <taxon>Chordata</taxon>
        <taxon>Craniata</taxon>
        <taxon>Vertebrata</taxon>
        <taxon>Euteleostomi</taxon>
        <taxon>Archelosauria</taxon>
        <taxon>Archosauria</taxon>
        <taxon>Dinosauria</taxon>
        <taxon>Saurischia</taxon>
        <taxon>Theropoda</taxon>
        <taxon>Coelurosauria</taxon>
        <taxon>Aves</taxon>
        <taxon>Neognathae</taxon>
        <taxon>Neoaves</taxon>
        <taxon>Opisthocomiformes</taxon>
        <taxon>Opisthocomidae</taxon>
        <taxon>Opisthocomus</taxon>
    </lineage>
</organism>
<dbReference type="AlphaFoldDB" id="A0A091W301"/>
<evidence type="ECO:0000313" key="2">
    <source>
        <dbReference type="EMBL" id="KFR10007.1"/>
    </source>
</evidence>
<dbReference type="SUPFAM" id="SSF57997">
    <property type="entry name" value="Tropomyosin"/>
    <property type="match status" value="1"/>
</dbReference>
<dbReference type="PhylomeDB" id="A0A091W301"/>
<feature type="coiled-coil region" evidence="1">
    <location>
        <begin position="347"/>
        <end position="374"/>
    </location>
</feature>
<dbReference type="InterPro" id="IPR039139">
    <property type="entry name" value="CCDC170-like"/>
</dbReference>
<sequence length="688" mass="78971">SCDHILLDIPITREQMNRYRAAAETAQSELAALSVKYDCAQSELLELRSTMVSKEASFQELKAEAESYKENNARQMSRLQSLQTRIQEMEEEACVLTTSKNQAELTAQAAFKENWELKEELHEQNDKLNKYLNECEESMTQASKISRKYEDLLTQLSGFLDTDIREKEKPQEHLMSKVFEMCKENLTLKDQVAALQEAINVHEIESKASRETIMRLVSEVTTEQKKAAGYCQDMEKLSKDLDSAIIWRQSLEMEIGILQDKLTANQKALDASKQELYNLKKSSSELDGSLKSSREEARTAQSSLVAFKEQIATLLSSGSAIVKASQKAILERIRELNCKEESKEVMVSQLKTQIAKLTEALENQTTLYQEALERSRKAEKCSETFQDHLKHLEEELLSVDLMQDGLKLEKQKYLKFLEQLNEKMKLDSLAAEVGFDMNVDAILAWVEQLVKLEGDAVIENKTMAYSLRRKLKTQREKLESKELHMNLLRQKITQLEEEKQLRTALVVERDEANLAVRKLHKMIERLQKQLDLARETNTNLKAKLSETNELKIKTLEQSRIIEELSKSQGKLERMKEKAEKQLNSVKSELLLKDCKATEDKEKNKNMLEAVTSEMKVLKTTLAELAKREKQLEDFREVVSQMLGLDIASLALPDYEIITRLEGLIHLHQHHCFPCVCLKGAARAPEEHL</sequence>
<keyword evidence="3" id="KW-1185">Reference proteome</keyword>
<protein>
    <submittedName>
        <fullName evidence="2">Coiled-coil domain-containing protein 170</fullName>
    </submittedName>
</protein>
<feature type="coiled-coil region" evidence="1">
    <location>
        <begin position="16"/>
        <end position="141"/>
    </location>
</feature>
<feature type="coiled-coil region" evidence="1">
    <location>
        <begin position="471"/>
        <end position="627"/>
    </location>
</feature>